<gene>
    <name evidence="11 13" type="ORF">CBG09839</name>
    <name evidence="11" type="ORF">CBG_09839</name>
</gene>
<reference evidence="11 12" key="2">
    <citation type="journal article" date="2011" name="PLoS Genet.">
        <title>Caenorhabditis briggsae recombinant inbred line genotypes reveal inter-strain incompatibility and the evolution of recombination.</title>
        <authorList>
            <person name="Ross J.A."/>
            <person name="Koboldt D.C."/>
            <person name="Staisch J.E."/>
            <person name="Chamberlin H.M."/>
            <person name="Gupta B.P."/>
            <person name="Miller R.D."/>
            <person name="Baird S.E."/>
            <person name="Haag E.S."/>
        </authorList>
    </citation>
    <scope>NUCLEOTIDE SEQUENCE [LARGE SCALE GENOMIC DNA]</scope>
    <source>
        <strain evidence="11 12">AF16</strain>
    </source>
</reference>
<dbReference type="KEGG" id="cbr:CBG_09839"/>
<dbReference type="OMA" id="DWQIAVW"/>
<dbReference type="InterPro" id="IPR031437">
    <property type="entry name" value="Ig_TMEM132_4th"/>
</dbReference>
<dbReference type="AlphaFoldDB" id="A8X9S1"/>
<organism evidence="11 12">
    <name type="scientific">Caenorhabditis briggsae</name>
    <dbReference type="NCBI Taxonomy" id="6238"/>
    <lineage>
        <taxon>Eukaryota</taxon>
        <taxon>Metazoa</taxon>
        <taxon>Ecdysozoa</taxon>
        <taxon>Nematoda</taxon>
        <taxon>Chromadorea</taxon>
        <taxon>Rhabditida</taxon>
        <taxon>Rhabditina</taxon>
        <taxon>Rhabditomorpha</taxon>
        <taxon>Rhabditoidea</taxon>
        <taxon>Rhabditidae</taxon>
        <taxon>Peloderinae</taxon>
        <taxon>Caenorhabditis</taxon>
    </lineage>
</organism>
<dbReference type="Pfam" id="PF16070">
    <property type="entry name" value="Ig_TMEM132_4th"/>
    <property type="match status" value="1"/>
</dbReference>
<dbReference type="InterPro" id="IPR055423">
    <property type="entry name" value="Ig_TMEM132_5th"/>
</dbReference>
<keyword evidence="5 7" id="KW-0472">Membrane</keyword>
<proteinExistence type="inferred from homology"/>
<dbReference type="HOGENOM" id="CLU_304083_0_0_1"/>
<evidence type="ECO:0000256" key="6">
    <source>
        <dbReference type="SAM" id="MobiDB-lite"/>
    </source>
</evidence>
<feature type="compositionally biased region" description="Low complexity" evidence="6">
    <location>
        <begin position="889"/>
        <end position="908"/>
    </location>
</feature>
<dbReference type="InParanoid" id="A8X9S1"/>
<feature type="transmembrane region" description="Helical" evidence="7">
    <location>
        <begin position="821"/>
        <end position="843"/>
    </location>
</feature>
<dbReference type="Pfam" id="PF23487">
    <property type="entry name" value="Ig_TMEM132_6th"/>
    <property type="match status" value="1"/>
</dbReference>
<evidence type="ECO:0000313" key="13">
    <source>
        <dbReference type="WormBase" id="CBG09839"/>
    </source>
</evidence>
<keyword evidence="12" id="KW-1185">Reference proteome</keyword>
<dbReference type="Pfam" id="PF23486">
    <property type="entry name" value="Ig_TMEM132_5th"/>
    <property type="match status" value="1"/>
</dbReference>
<dbReference type="CTD" id="8583531"/>
<dbReference type="STRING" id="6238.A8X9S1"/>
<reference evidence="11 12" key="1">
    <citation type="journal article" date="2003" name="PLoS Biol.">
        <title>The genome sequence of Caenorhabditis briggsae: a platform for comparative genomics.</title>
        <authorList>
            <person name="Stein L.D."/>
            <person name="Bao Z."/>
            <person name="Blasiar D."/>
            <person name="Blumenthal T."/>
            <person name="Brent M.R."/>
            <person name="Chen N."/>
            <person name="Chinwalla A."/>
            <person name="Clarke L."/>
            <person name="Clee C."/>
            <person name="Coghlan A."/>
            <person name="Coulson A."/>
            <person name="D'Eustachio P."/>
            <person name="Fitch D.H."/>
            <person name="Fulton L.A."/>
            <person name="Fulton R.E."/>
            <person name="Griffiths-Jones S."/>
            <person name="Harris T.W."/>
            <person name="Hillier L.W."/>
            <person name="Kamath R."/>
            <person name="Kuwabara P.E."/>
            <person name="Mardis E.R."/>
            <person name="Marra M.A."/>
            <person name="Miner T.L."/>
            <person name="Minx P."/>
            <person name="Mullikin J.C."/>
            <person name="Plumb R.W."/>
            <person name="Rogers J."/>
            <person name="Schein J.E."/>
            <person name="Sohrmann M."/>
            <person name="Spieth J."/>
            <person name="Stajich J.E."/>
            <person name="Wei C."/>
            <person name="Willey D."/>
            <person name="Wilson R.K."/>
            <person name="Durbin R."/>
            <person name="Waterston R.H."/>
        </authorList>
    </citation>
    <scope>NUCLEOTIDE SEQUENCE [LARGE SCALE GENOMIC DNA]</scope>
    <source>
        <strain evidence="11 12">AF16</strain>
    </source>
</reference>
<evidence type="ECO:0000256" key="3">
    <source>
        <dbReference type="ARBA" id="ARBA00022692"/>
    </source>
</evidence>
<dbReference type="InterPro" id="IPR055424">
    <property type="entry name" value="Ig_TMEM132_6th"/>
</dbReference>
<feature type="region of interest" description="Disordered" evidence="6">
    <location>
        <begin position="888"/>
        <end position="923"/>
    </location>
</feature>
<accession>A8X9S1</accession>
<dbReference type="eggNOG" id="KOG4789">
    <property type="taxonomic scope" value="Eukaryota"/>
</dbReference>
<feature type="compositionally biased region" description="Polar residues" evidence="6">
    <location>
        <begin position="911"/>
        <end position="923"/>
    </location>
</feature>
<dbReference type="Proteomes" id="UP000008549">
    <property type="component" value="Unassembled WGS sequence"/>
</dbReference>
<dbReference type="PANTHER" id="PTHR13388">
    <property type="entry name" value="DETONATOR, ISOFORM E"/>
    <property type="match status" value="1"/>
</dbReference>
<evidence type="ECO:0000313" key="12">
    <source>
        <dbReference type="Proteomes" id="UP000008549"/>
    </source>
</evidence>
<protein>
    <submittedName>
        <fullName evidence="11">Protein CBG09839</fullName>
    </submittedName>
</protein>
<dbReference type="EMBL" id="HE601459">
    <property type="protein sequence ID" value="CAP29386.2"/>
    <property type="molecule type" value="Genomic_DNA"/>
</dbReference>
<dbReference type="PANTHER" id="PTHR13388:SF11">
    <property type="entry name" value="DETONATOR, ISOFORM E"/>
    <property type="match status" value="1"/>
</dbReference>
<evidence type="ECO:0000259" key="8">
    <source>
        <dbReference type="Pfam" id="PF16070"/>
    </source>
</evidence>
<comment type="subcellular location">
    <subcellularLocation>
        <location evidence="1">Membrane</location>
        <topology evidence="1">Single-pass type I membrane protein</topology>
    </subcellularLocation>
</comment>
<feature type="domain" description="Transmembrane protein TMEM132 sixth" evidence="10">
    <location>
        <begin position="660"/>
        <end position="773"/>
    </location>
</feature>
<evidence type="ECO:0000256" key="5">
    <source>
        <dbReference type="ARBA" id="ARBA00023136"/>
    </source>
</evidence>
<keyword evidence="3 7" id="KW-0812">Transmembrane</keyword>
<name>A8X9S1_CAEBR</name>
<dbReference type="InterPro" id="IPR026307">
    <property type="entry name" value="TMEM132"/>
</dbReference>
<evidence type="ECO:0000256" key="7">
    <source>
        <dbReference type="SAM" id="Phobius"/>
    </source>
</evidence>
<dbReference type="WormBase" id="CBG09839">
    <property type="protein sequence ID" value="CBP45820"/>
    <property type="gene ID" value="WBGene00031355"/>
</dbReference>
<sequence length="1004" mass="112073">MLFYSKVFADHITFSPPDEAFVLYHSHQNTNFTSVFVQDGCPNSRNLMATVYSSDLPSSRRVFEEVPLHCAVKVRIITEKVVIVRPYVDFLAVVDESLSRHVGGICVHAQITSSTSATGEFCVKTTRTNFSTDKLLIIKSPIFDQLTSFFISLTGTEIIELKVEWPSIRGNTVKIVSELGKCYLNRHDDQRTSCVIRIPVPFSWFPIDQNKTSILSVSYTVSEKCDQNFHDLPQHLIEINSKMAKQKVDWLANATDTSVTLRSTASQAFSQKSMQTLFLHVKSWANETQPMEIRLWVDSRMSIETVYPTNSDWTIRVSSASRPFFYTSLICTPKEGMAEFNDNIVAILIKMVSSTYAIKDDVVLHWHVIFGPKSPDPPPDDHKVATKFNVIADEVAAVVIVPKRKELINLAVISGLQVTSSLRIFTVSIGARAEDVTSQSHCISSDANIIKVSPTCSSVYLDGSESNGSSDAQVYAHFLRYTTVFSFRVWYPKLPLKIWTSTSSLSTIKNWKVGFWRDLPLGGGIKRSRAARQFACVNRFQNGHVCILQIYSKLLNKYFQVKVLASLWIEDQKTGDQLYLSSHKSILLDVTNIVHNTLQISNRTVANVKFHEGRAVMIGENVGLANAFSKYEISRLIVRNAKKSLDLVTENVSVRNEEVTTTGLSARPICDTNFRILPILFSPAFFKIEITHSKALTKLYQQCLIFASVSYSDGTWEPLNDLDASYFEMSAHSDNERALVVSHHASKVHVLAIDEHWRLPSVEIALQSSAQCASTINGASPASLAVTILNVPITINTSVPSINDLDASSSTPEPPETLPSVPMHVFLLTILGLVILFILISCVRRSAAFKGYEQLVVPFFSRLSSSSGSHSRQEETNEWVWLSQPQAPSSTISKSSKQKSSGYSGNKSTAERQSSNGDDPSRTSISYHGSEISVFIAPSQANVVVNQSSRHPRYTLVDSNSDHNLARIGPKEERWTTGGHDQFHTWTWKQRDGRMEAPIRESIA</sequence>
<comment type="similarity">
    <text evidence="2">Belongs to the TMEM132 family.</text>
</comment>
<evidence type="ECO:0000256" key="4">
    <source>
        <dbReference type="ARBA" id="ARBA00022989"/>
    </source>
</evidence>
<evidence type="ECO:0000259" key="10">
    <source>
        <dbReference type="Pfam" id="PF23487"/>
    </source>
</evidence>
<evidence type="ECO:0000256" key="2">
    <source>
        <dbReference type="ARBA" id="ARBA00006166"/>
    </source>
</evidence>
<feature type="domain" description="Transmembrane protein TMEM132 fifth" evidence="9">
    <location>
        <begin position="497"/>
        <end position="659"/>
    </location>
</feature>
<evidence type="ECO:0000313" key="11">
    <source>
        <dbReference type="EMBL" id="CAP29386.2"/>
    </source>
</evidence>
<evidence type="ECO:0000256" key="1">
    <source>
        <dbReference type="ARBA" id="ARBA00004479"/>
    </source>
</evidence>
<feature type="domain" description="Transmembrane protein family 132 fourth" evidence="8">
    <location>
        <begin position="397"/>
        <end position="494"/>
    </location>
</feature>
<keyword evidence="4 7" id="KW-1133">Transmembrane helix</keyword>
<dbReference type="GeneID" id="8583531"/>
<dbReference type="RefSeq" id="XP_045094124.1">
    <property type="nucleotide sequence ID" value="XM_045244155.1"/>
</dbReference>
<evidence type="ECO:0000259" key="9">
    <source>
        <dbReference type="Pfam" id="PF23486"/>
    </source>
</evidence>
<dbReference type="GO" id="GO:0016020">
    <property type="term" value="C:membrane"/>
    <property type="evidence" value="ECO:0007669"/>
    <property type="project" value="UniProtKB-SubCell"/>
</dbReference>